<evidence type="ECO:0000313" key="1">
    <source>
        <dbReference type="EMBL" id="MBP1862069.1"/>
    </source>
</evidence>
<comment type="caution">
    <text evidence="1">The sequence shown here is derived from an EMBL/GenBank/DDBJ whole genome shotgun (WGS) entry which is preliminary data.</text>
</comment>
<reference evidence="1 2" key="1">
    <citation type="submission" date="2021-03" db="EMBL/GenBank/DDBJ databases">
        <title>Genomic Encyclopedia of Type Strains, Phase IV (KMG-IV): sequencing the most valuable type-strain genomes for metagenomic binning, comparative biology and taxonomic classification.</title>
        <authorList>
            <person name="Goeker M."/>
        </authorList>
    </citation>
    <scope>NUCLEOTIDE SEQUENCE [LARGE SCALE GENOMIC DNA]</scope>
    <source>
        <strain evidence="1 2">DSM 26427</strain>
    </source>
</reference>
<dbReference type="EMBL" id="JAGGJV010000013">
    <property type="protein sequence ID" value="MBP1862069.1"/>
    <property type="molecule type" value="Genomic_DNA"/>
</dbReference>
<proteinExistence type="predicted"/>
<accession>A0ABS4EVT1</accession>
<gene>
    <name evidence="1" type="ORF">J2Z75_005600</name>
</gene>
<dbReference type="RefSeq" id="WP_209856980.1">
    <property type="nucleotide sequence ID" value="NZ_JAGGJV010000013.1"/>
</dbReference>
<keyword evidence="2" id="KW-1185">Reference proteome</keyword>
<protein>
    <submittedName>
        <fullName evidence="1">Uncharacterized protein</fullName>
    </submittedName>
</protein>
<sequence length="150" mass="16908">MIAPRAYRCDIYRVTRECNVRLMDAHLHSPASRRAFECYCKPTVREIGTRYGEGHLRLVLQLMTGTRQNARELYADMLKAVSRLIAGNPDLINRKTLVADFDSINLGSLRRRAKAMRCGIPASDVLLVLISVKFFQPVQGDLLEMIGDAA</sequence>
<name>A0ABS4EVT1_9HYPH</name>
<dbReference type="Proteomes" id="UP000823786">
    <property type="component" value="Unassembled WGS sequence"/>
</dbReference>
<evidence type="ECO:0000313" key="2">
    <source>
        <dbReference type="Proteomes" id="UP000823786"/>
    </source>
</evidence>
<organism evidence="1 2">
    <name type="scientific">Rhizobium herbae</name>
    <dbReference type="NCBI Taxonomy" id="508661"/>
    <lineage>
        <taxon>Bacteria</taxon>
        <taxon>Pseudomonadati</taxon>
        <taxon>Pseudomonadota</taxon>
        <taxon>Alphaproteobacteria</taxon>
        <taxon>Hyphomicrobiales</taxon>
        <taxon>Rhizobiaceae</taxon>
        <taxon>Rhizobium/Agrobacterium group</taxon>
        <taxon>Rhizobium</taxon>
    </lineage>
</organism>